<keyword evidence="3" id="KW-1185">Reference proteome</keyword>
<feature type="compositionally biased region" description="Basic and acidic residues" evidence="1">
    <location>
        <begin position="454"/>
        <end position="472"/>
    </location>
</feature>
<feature type="compositionally biased region" description="Polar residues" evidence="1">
    <location>
        <begin position="25"/>
        <end position="42"/>
    </location>
</feature>
<dbReference type="Proteomes" id="UP000803884">
    <property type="component" value="Unassembled WGS sequence"/>
</dbReference>
<accession>A0AB34KXV1</accession>
<feature type="compositionally biased region" description="Low complexity" evidence="1">
    <location>
        <begin position="626"/>
        <end position="640"/>
    </location>
</feature>
<feature type="compositionally biased region" description="Basic and acidic residues" evidence="1">
    <location>
        <begin position="724"/>
        <end position="746"/>
    </location>
</feature>
<feature type="compositionally biased region" description="Basic and acidic residues" evidence="1">
    <location>
        <begin position="935"/>
        <end position="945"/>
    </location>
</feature>
<feature type="compositionally biased region" description="Low complexity" evidence="1">
    <location>
        <begin position="861"/>
        <end position="880"/>
    </location>
</feature>
<feature type="compositionally biased region" description="Basic and acidic residues" evidence="1">
    <location>
        <begin position="680"/>
        <end position="689"/>
    </location>
</feature>
<evidence type="ECO:0000256" key="1">
    <source>
        <dbReference type="SAM" id="MobiDB-lite"/>
    </source>
</evidence>
<feature type="compositionally biased region" description="Basic and acidic residues" evidence="1">
    <location>
        <begin position="511"/>
        <end position="605"/>
    </location>
</feature>
<comment type="caution">
    <text evidence="2">The sequence shown here is derived from an EMBL/GenBank/DDBJ whole genome shotgun (WGS) entry which is preliminary data.</text>
</comment>
<evidence type="ECO:0000313" key="2">
    <source>
        <dbReference type="EMBL" id="KAL1588395.1"/>
    </source>
</evidence>
<feature type="compositionally biased region" description="Basic and acidic residues" evidence="1">
    <location>
        <begin position="808"/>
        <end position="818"/>
    </location>
</feature>
<name>A0AB34KXV1_9PEZI</name>
<feature type="compositionally biased region" description="Basic and acidic residues" evidence="1">
    <location>
        <begin position="47"/>
        <end position="57"/>
    </location>
</feature>
<dbReference type="GeneID" id="96004377"/>
<evidence type="ECO:0000313" key="3">
    <source>
        <dbReference type="Proteomes" id="UP000803884"/>
    </source>
</evidence>
<feature type="compositionally biased region" description="Polar residues" evidence="1">
    <location>
        <begin position="375"/>
        <end position="385"/>
    </location>
</feature>
<reference evidence="2 3" key="1">
    <citation type="journal article" date="2020" name="Microbiol. Resour. Announc.">
        <title>Draft Genome Sequence of a Cladosporium Species Isolated from the Mesophotic Ascidian Didemnum maculosum.</title>
        <authorList>
            <person name="Gioti A."/>
            <person name="Siaperas R."/>
            <person name="Nikolaivits E."/>
            <person name="Le Goff G."/>
            <person name="Ouazzani J."/>
            <person name="Kotoulas G."/>
            <person name="Topakas E."/>
        </authorList>
    </citation>
    <scope>NUCLEOTIDE SEQUENCE [LARGE SCALE GENOMIC DNA]</scope>
    <source>
        <strain evidence="2 3">TM138-S3</strain>
    </source>
</reference>
<feature type="compositionally biased region" description="Low complexity" evidence="1">
    <location>
        <begin position="819"/>
        <end position="837"/>
    </location>
</feature>
<sequence length="970" mass="105416">MAVDKATTDTPCPDPSMHDKHNKLSEQASTAALYVTNPNSKSGRPAVAKEDVLDKDGKLSSKGAAASLKYAKPQDLPSFPSVGISTSSAGAAAVLAKDYKGKEMWKPDGTSSAGSRAALLAHRDGGKLDLWQPTASKDGNSAATLAMRNKGLSPQLDRGYTAQGKSNALLAATKSQKDTRDRAGMTPSPGPELYPDQSNSAKNALNAATVVHRSSVRAPPSPAKVEEPEYSDAAMRAARVHNIGKNVAPEMWGERPPVEIELEEQRQKAALRASAVSMAKQMYEYQNRTVLESDPSGEAGASAAQKRAPSSQSQPDLKQEALRYIHLQDAAQKLAQERLAKVDKGLEHMKYREHYGYDAEPHRSRLSMRGRPRQRASSEQPQNNYDDSSDDEERARRVRRQMSHFNTAVADVDAKKKEADRKALLAAAQRNVHQSMDNMDERVFQTTGKVSQAKMDEWAAKARKKAEEEAKARGQNQGKLHVGGDKFMDQAEIEAIAQSRLQPTLDQINDTAEKKRARDEELRLDREEQERQKRSEKEKQKAEKEEAKQAKQEEKAVAKKEKDERKAAENERKAAEKEEKARKNAEAQEEKRKSMEADGKPERKSFLSRLASKRKSRNVSKEEADGVAAGTAAGAVATGTDGEEGKKSVESTEPNRASADNNEVVGAPLSPVNTGGSKLNKPDLERHITNIETSSESESDNEEDRERKREKKRKGALGFLSGGSKDKEDKDAAVKDDEPVVAKESIEEPAVVAPVVAAPATASTTGTKSVEEPRESTASSRPDVEKEKEKDSKRIRGFFTKLRNRQSSKGERSAEKEATSPTTTTAAAAPAALPTASDPRPASPSSFTRHRAVSSDDADPDAAAKSSTDLGDVSSLSSSGLEEDDLQEGRTGRMARALGLKKGGKGKEKATEAENEDVSPTKGVKSDEEGSDQFEEARDHFDEGLAPRPSFGGQVKSASPARETKFHEEV</sequence>
<dbReference type="Pfam" id="PF12757">
    <property type="entry name" value="Eisosome1"/>
    <property type="match status" value="1"/>
</dbReference>
<gene>
    <name evidence="2" type="ORF">WHR41_02933</name>
</gene>
<dbReference type="AlphaFoldDB" id="A0AB34KXV1"/>
<feature type="region of interest" description="Disordered" evidence="1">
    <location>
        <begin position="447"/>
        <end position="970"/>
    </location>
</feature>
<feature type="region of interest" description="Disordered" evidence="1">
    <location>
        <begin position="287"/>
        <end position="320"/>
    </location>
</feature>
<feature type="region of interest" description="Disordered" evidence="1">
    <location>
        <begin position="1"/>
        <end position="57"/>
    </location>
</feature>
<feature type="compositionally biased region" description="Polar residues" evidence="1">
    <location>
        <begin position="499"/>
        <end position="510"/>
    </location>
</feature>
<dbReference type="RefSeq" id="XP_069231500.1">
    <property type="nucleotide sequence ID" value="XM_069371539.1"/>
</dbReference>
<feature type="compositionally biased region" description="Polar residues" evidence="1">
    <location>
        <begin position="651"/>
        <end position="661"/>
    </location>
</feature>
<dbReference type="GO" id="GO:0070941">
    <property type="term" value="P:eisosome assembly"/>
    <property type="evidence" value="ECO:0007669"/>
    <property type="project" value="TreeGrafter"/>
</dbReference>
<feature type="compositionally biased region" description="Basic and acidic residues" evidence="1">
    <location>
        <begin position="782"/>
        <end position="794"/>
    </location>
</feature>
<feature type="compositionally biased region" description="Basic residues" evidence="1">
    <location>
        <begin position="364"/>
        <end position="374"/>
    </location>
</feature>
<feature type="compositionally biased region" description="Basic and acidic residues" evidence="1">
    <location>
        <begin position="353"/>
        <end position="363"/>
    </location>
</feature>
<dbReference type="PANTHER" id="PTHR28298">
    <property type="entry name" value="EISOSOME PROTEIN 1"/>
    <property type="match status" value="1"/>
</dbReference>
<organism evidence="2 3">
    <name type="scientific">Cladosporium halotolerans</name>
    <dbReference type="NCBI Taxonomy" id="1052096"/>
    <lineage>
        <taxon>Eukaryota</taxon>
        <taxon>Fungi</taxon>
        <taxon>Dikarya</taxon>
        <taxon>Ascomycota</taxon>
        <taxon>Pezizomycotina</taxon>
        <taxon>Dothideomycetes</taxon>
        <taxon>Dothideomycetidae</taxon>
        <taxon>Cladosporiales</taxon>
        <taxon>Cladosporiaceae</taxon>
        <taxon>Cladosporium</taxon>
    </lineage>
</organism>
<feature type="compositionally biased region" description="Low complexity" evidence="1">
    <location>
        <begin position="749"/>
        <end position="765"/>
    </location>
</feature>
<dbReference type="PANTHER" id="PTHR28298:SF1">
    <property type="entry name" value="EISOSOME PROTEIN 1"/>
    <property type="match status" value="1"/>
</dbReference>
<proteinExistence type="predicted"/>
<feature type="region of interest" description="Disordered" evidence="1">
    <location>
        <begin position="353"/>
        <end position="402"/>
    </location>
</feature>
<evidence type="ECO:0008006" key="4">
    <source>
        <dbReference type="Google" id="ProtNLM"/>
    </source>
</evidence>
<dbReference type="EMBL" id="JAAQHG020000007">
    <property type="protein sequence ID" value="KAL1588395.1"/>
    <property type="molecule type" value="Genomic_DNA"/>
</dbReference>
<dbReference type="InterPro" id="IPR024527">
    <property type="entry name" value="Eisosome1"/>
</dbReference>
<feature type="region of interest" description="Disordered" evidence="1">
    <location>
        <begin position="154"/>
        <end position="230"/>
    </location>
</feature>
<protein>
    <recommendedName>
        <fullName evidence="4">Eisosome protein 1</fullName>
    </recommendedName>
</protein>